<dbReference type="PANTHER" id="PTHR33710">
    <property type="entry name" value="BNAC02G09200D PROTEIN"/>
    <property type="match status" value="1"/>
</dbReference>
<dbReference type="AlphaFoldDB" id="A0AAV9BR81"/>
<evidence type="ECO:0000313" key="1">
    <source>
        <dbReference type="EMBL" id="KAK1278543.1"/>
    </source>
</evidence>
<protein>
    <recommendedName>
        <fullName evidence="3">Reverse transcriptase</fullName>
    </recommendedName>
</protein>
<dbReference type="InterPro" id="IPR036691">
    <property type="entry name" value="Endo/exonu/phosph_ase_sf"/>
</dbReference>
<dbReference type="Gene3D" id="3.60.10.10">
    <property type="entry name" value="Endonuclease/exonuclease/phosphatase"/>
    <property type="match status" value="1"/>
</dbReference>
<dbReference type="EMBL" id="JAUJYN010000002">
    <property type="protein sequence ID" value="KAK1278543.1"/>
    <property type="molecule type" value="Genomic_DNA"/>
</dbReference>
<keyword evidence="2" id="KW-1185">Reference proteome</keyword>
<reference evidence="1" key="1">
    <citation type="journal article" date="2023" name="Nat. Commun.">
        <title>Diploid and tetraploid genomes of Acorus and the evolution of monocots.</title>
        <authorList>
            <person name="Ma L."/>
            <person name="Liu K.W."/>
            <person name="Li Z."/>
            <person name="Hsiao Y.Y."/>
            <person name="Qi Y."/>
            <person name="Fu T."/>
            <person name="Tang G.D."/>
            <person name="Zhang D."/>
            <person name="Sun W.H."/>
            <person name="Liu D.K."/>
            <person name="Li Y."/>
            <person name="Chen G.Z."/>
            <person name="Liu X.D."/>
            <person name="Liao X.Y."/>
            <person name="Jiang Y.T."/>
            <person name="Yu X."/>
            <person name="Hao Y."/>
            <person name="Huang J."/>
            <person name="Zhao X.W."/>
            <person name="Ke S."/>
            <person name="Chen Y.Y."/>
            <person name="Wu W.L."/>
            <person name="Hsu J.L."/>
            <person name="Lin Y.F."/>
            <person name="Huang M.D."/>
            <person name="Li C.Y."/>
            <person name="Huang L."/>
            <person name="Wang Z.W."/>
            <person name="Zhao X."/>
            <person name="Zhong W.Y."/>
            <person name="Peng D.H."/>
            <person name="Ahmad S."/>
            <person name="Lan S."/>
            <person name="Zhang J.S."/>
            <person name="Tsai W.C."/>
            <person name="Van de Peer Y."/>
            <person name="Liu Z.J."/>
        </authorList>
    </citation>
    <scope>NUCLEOTIDE SEQUENCE</scope>
    <source>
        <strain evidence="1">SCP</strain>
    </source>
</reference>
<comment type="caution">
    <text evidence="1">The sequence shown here is derived from an EMBL/GenBank/DDBJ whole genome shotgun (WGS) entry which is preliminary data.</text>
</comment>
<reference evidence="1" key="2">
    <citation type="submission" date="2023-06" db="EMBL/GenBank/DDBJ databases">
        <authorList>
            <person name="Ma L."/>
            <person name="Liu K.-W."/>
            <person name="Li Z."/>
            <person name="Hsiao Y.-Y."/>
            <person name="Qi Y."/>
            <person name="Fu T."/>
            <person name="Tang G."/>
            <person name="Zhang D."/>
            <person name="Sun W.-H."/>
            <person name="Liu D.-K."/>
            <person name="Li Y."/>
            <person name="Chen G.-Z."/>
            <person name="Liu X.-D."/>
            <person name="Liao X.-Y."/>
            <person name="Jiang Y.-T."/>
            <person name="Yu X."/>
            <person name="Hao Y."/>
            <person name="Huang J."/>
            <person name="Zhao X.-W."/>
            <person name="Ke S."/>
            <person name="Chen Y.-Y."/>
            <person name="Wu W.-L."/>
            <person name="Hsu J.-L."/>
            <person name="Lin Y.-F."/>
            <person name="Huang M.-D."/>
            <person name="Li C.-Y."/>
            <person name="Huang L."/>
            <person name="Wang Z.-W."/>
            <person name="Zhao X."/>
            <person name="Zhong W.-Y."/>
            <person name="Peng D.-H."/>
            <person name="Ahmad S."/>
            <person name="Lan S."/>
            <person name="Zhang J.-S."/>
            <person name="Tsai W.-C."/>
            <person name="Van De Peer Y."/>
            <person name="Liu Z.-J."/>
        </authorList>
    </citation>
    <scope>NUCLEOTIDE SEQUENCE</scope>
    <source>
        <strain evidence="1">SCP</strain>
        <tissue evidence="1">Leaves</tissue>
    </source>
</reference>
<evidence type="ECO:0008006" key="3">
    <source>
        <dbReference type="Google" id="ProtNLM"/>
    </source>
</evidence>
<organism evidence="1 2">
    <name type="scientific">Acorus gramineus</name>
    <name type="common">Dwarf sweet flag</name>
    <dbReference type="NCBI Taxonomy" id="55184"/>
    <lineage>
        <taxon>Eukaryota</taxon>
        <taxon>Viridiplantae</taxon>
        <taxon>Streptophyta</taxon>
        <taxon>Embryophyta</taxon>
        <taxon>Tracheophyta</taxon>
        <taxon>Spermatophyta</taxon>
        <taxon>Magnoliopsida</taxon>
        <taxon>Liliopsida</taxon>
        <taxon>Acoraceae</taxon>
        <taxon>Acorus</taxon>
    </lineage>
</organism>
<dbReference type="Proteomes" id="UP001179952">
    <property type="component" value="Unassembled WGS sequence"/>
</dbReference>
<sequence>MGDFNVTRFSSDRNKEGSISGSMEQLSAWVANVGLLDIPLVNQQFTWSNLRTQPYFARLDRAFINQAWEEVFPLCILQARTRICSDHSLLIFNGGESLQKDHHFKFENWWLFCDGFREVVIVAWQVPTPGLAGARKVAVKLKRVKHALKTWSREQRTNKRNRKREIEEELRAIEV</sequence>
<gene>
    <name evidence="1" type="ORF">QJS04_geneDACA014435</name>
</gene>
<proteinExistence type="predicted"/>
<accession>A0AAV9BR81</accession>
<name>A0AAV9BR81_ACOGR</name>
<dbReference type="SUPFAM" id="SSF56219">
    <property type="entry name" value="DNase I-like"/>
    <property type="match status" value="1"/>
</dbReference>
<dbReference type="PANTHER" id="PTHR33710:SF71">
    <property type="entry name" value="ENDONUCLEASE_EXONUCLEASE_PHOSPHATASE DOMAIN-CONTAINING PROTEIN"/>
    <property type="match status" value="1"/>
</dbReference>
<evidence type="ECO:0000313" key="2">
    <source>
        <dbReference type="Proteomes" id="UP001179952"/>
    </source>
</evidence>